<keyword evidence="3" id="KW-0479">Metal-binding</keyword>
<evidence type="ECO:0000256" key="4">
    <source>
        <dbReference type="ARBA" id="ARBA00023004"/>
    </source>
</evidence>
<dbReference type="GO" id="GO:0003824">
    <property type="term" value="F:catalytic activity"/>
    <property type="evidence" value="ECO:0007669"/>
    <property type="project" value="InterPro"/>
</dbReference>
<reference evidence="7 8" key="1">
    <citation type="journal article" date="2011" name="J. Bacteriol.">
        <title>Genome sequence of Chthoniobacter flavus Ellin428, an aerobic heterotrophic soil bacterium.</title>
        <authorList>
            <person name="Kant R."/>
            <person name="van Passel M.W."/>
            <person name="Palva A."/>
            <person name="Lucas S."/>
            <person name="Lapidus A."/>
            <person name="Glavina Del Rio T."/>
            <person name="Dalin E."/>
            <person name="Tice H."/>
            <person name="Bruce D."/>
            <person name="Goodwin L."/>
            <person name="Pitluck S."/>
            <person name="Larimer F.W."/>
            <person name="Land M.L."/>
            <person name="Hauser L."/>
            <person name="Sangwan P."/>
            <person name="de Vos W.M."/>
            <person name="Janssen P.H."/>
            <person name="Smidt H."/>
        </authorList>
    </citation>
    <scope>NUCLEOTIDE SEQUENCE [LARGE SCALE GENOMIC DNA]</scope>
    <source>
        <strain evidence="7 8">Ellin428</strain>
    </source>
</reference>
<dbReference type="STRING" id="497964.CfE428DRAFT_4782"/>
<sequence>MSSFQKTLFVNPPSWQGFDGGAGSRYQAKREVRSFWFPTWLAQPAALIEGAKLVDAPPHDLSRDDVLRIARDQEIVIIHTSAPTLRGDAELAEALKLQNPDVRVGLVGAHAAVLPEETLRASEAIDFVGRKEFDFTCRDVALGKPLAEIDGLSFRRDGQIVHNAERAMIESFDELPSVMDVYARHLEIERYFIGYLKHPYVSHYTGRGCPAQCTFCLWPQTVGGHKYRAKSPAGVAREMAHAQRLFPQVKEFFFDDDTFTAYQPRAREIARELGKLGMTWSCNARANVNYETLKTMRDNGLRLLLVGYESGVQRILDNIKKGIRIEEAREFTENCRKLGITIHGTFILGLPGETPETIRETIEYAKSLDVFSIQVSLAAPYPGTELYRQARENGWFAGDAHLVDEFGQQAAALEYEGLTQAEIFRSVERFYKAYYFRPRPIARMLGEMLGDWDMMKRRLREGAEFFRFLSLRSAGT</sequence>
<comment type="caution">
    <text evidence="7">The sequence shown here is derived from an EMBL/GenBank/DDBJ whole genome shotgun (WGS) entry which is preliminary data.</text>
</comment>
<dbReference type="CDD" id="cd01335">
    <property type="entry name" value="Radical_SAM"/>
    <property type="match status" value="1"/>
</dbReference>
<evidence type="ECO:0000256" key="2">
    <source>
        <dbReference type="ARBA" id="ARBA00022691"/>
    </source>
</evidence>
<dbReference type="InParanoid" id="B4D792"/>
<evidence type="ECO:0000313" key="8">
    <source>
        <dbReference type="Proteomes" id="UP000005824"/>
    </source>
</evidence>
<dbReference type="EMBL" id="ABVL01000017">
    <property type="protein sequence ID" value="EDY17743.1"/>
    <property type="molecule type" value="Genomic_DNA"/>
</dbReference>
<evidence type="ECO:0000256" key="3">
    <source>
        <dbReference type="ARBA" id="ARBA00022723"/>
    </source>
</evidence>
<dbReference type="InterPro" id="IPR023404">
    <property type="entry name" value="rSAM_horseshoe"/>
</dbReference>
<dbReference type="InterPro" id="IPR006638">
    <property type="entry name" value="Elp3/MiaA/NifB-like_rSAM"/>
</dbReference>
<dbReference type="AlphaFoldDB" id="B4D792"/>
<keyword evidence="4" id="KW-0408">Iron</keyword>
<dbReference type="InterPro" id="IPR058240">
    <property type="entry name" value="rSAM_sf"/>
</dbReference>
<gene>
    <name evidence="7" type="ORF">CfE428DRAFT_4782</name>
</gene>
<dbReference type="SFLD" id="SFLDF00404">
    <property type="entry name" value="hopanetetrol_cyclitol_ether_sy"/>
    <property type="match status" value="1"/>
</dbReference>
<dbReference type="PROSITE" id="PS51918">
    <property type="entry name" value="RADICAL_SAM"/>
    <property type="match status" value="1"/>
</dbReference>
<dbReference type="NCBIfam" id="TIGR03471">
    <property type="entry name" value="HpnJ"/>
    <property type="match status" value="1"/>
</dbReference>
<evidence type="ECO:0000259" key="6">
    <source>
        <dbReference type="PROSITE" id="PS51918"/>
    </source>
</evidence>
<evidence type="ECO:0000256" key="1">
    <source>
        <dbReference type="ARBA" id="ARBA00001966"/>
    </source>
</evidence>
<keyword evidence="5" id="KW-0411">Iron-sulfur</keyword>
<name>B4D792_9BACT</name>
<feature type="domain" description="Radical SAM core" evidence="6">
    <location>
        <begin position="195"/>
        <end position="428"/>
    </location>
</feature>
<dbReference type="InterPro" id="IPR034466">
    <property type="entry name" value="Methyltransferase_Class_B"/>
</dbReference>
<dbReference type="InterPro" id="IPR017834">
    <property type="entry name" value="Hopanoid_synth-assoc_rSAM_HpnJ"/>
</dbReference>
<dbReference type="SMART" id="SM00729">
    <property type="entry name" value="Elp3"/>
    <property type="match status" value="1"/>
</dbReference>
<dbReference type="PANTHER" id="PTHR43409:SF16">
    <property type="entry name" value="SLR0320 PROTEIN"/>
    <property type="match status" value="1"/>
</dbReference>
<dbReference type="InterPro" id="IPR051198">
    <property type="entry name" value="BchE-like"/>
</dbReference>
<dbReference type="Gene3D" id="3.80.30.20">
    <property type="entry name" value="tm_1862 like domain"/>
    <property type="match status" value="1"/>
</dbReference>
<keyword evidence="8" id="KW-1185">Reference proteome</keyword>
<dbReference type="GO" id="GO:0005829">
    <property type="term" value="C:cytosol"/>
    <property type="evidence" value="ECO:0007669"/>
    <property type="project" value="TreeGrafter"/>
</dbReference>
<dbReference type="GO" id="GO:0046872">
    <property type="term" value="F:metal ion binding"/>
    <property type="evidence" value="ECO:0007669"/>
    <property type="project" value="UniProtKB-KW"/>
</dbReference>
<dbReference type="SFLD" id="SFLDG01123">
    <property type="entry name" value="methyltransferase_(Class_B)"/>
    <property type="match status" value="1"/>
</dbReference>
<organism evidence="7 8">
    <name type="scientific">Chthoniobacter flavus Ellin428</name>
    <dbReference type="NCBI Taxonomy" id="497964"/>
    <lineage>
        <taxon>Bacteria</taxon>
        <taxon>Pseudomonadati</taxon>
        <taxon>Verrucomicrobiota</taxon>
        <taxon>Spartobacteria</taxon>
        <taxon>Chthoniobacterales</taxon>
        <taxon>Chthoniobacteraceae</taxon>
        <taxon>Chthoniobacter</taxon>
    </lineage>
</organism>
<dbReference type="InterPro" id="IPR006158">
    <property type="entry name" value="Cobalamin-bd"/>
</dbReference>
<dbReference type="Gene3D" id="3.40.50.280">
    <property type="entry name" value="Cobalamin-binding domain"/>
    <property type="match status" value="1"/>
</dbReference>
<keyword evidence="2" id="KW-0949">S-adenosyl-L-methionine</keyword>
<accession>B4D792</accession>
<evidence type="ECO:0000256" key="5">
    <source>
        <dbReference type="ARBA" id="ARBA00023014"/>
    </source>
</evidence>
<dbReference type="SUPFAM" id="SSF102114">
    <property type="entry name" value="Radical SAM enzymes"/>
    <property type="match status" value="1"/>
</dbReference>
<dbReference type="RefSeq" id="WP_006982103.1">
    <property type="nucleotide sequence ID" value="NZ_ABVL01000017.1"/>
</dbReference>
<dbReference type="GO" id="GO:0031419">
    <property type="term" value="F:cobalamin binding"/>
    <property type="evidence" value="ECO:0007669"/>
    <property type="project" value="InterPro"/>
</dbReference>
<protein>
    <submittedName>
        <fullName evidence="7">Hopanoid biosynthesis associated radical SAM protein HpnJ</fullName>
    </submittedName>
</protein>
<dbReference type="InterPro" id="IPR007197">
    <property type="entry name" value="rSAM"/>
</dbReference>
<proteinExistence type="predicted"/>
<dbReference type="Pfam" id="PF02310">
    <property type="entry name" value="B12-binding"/>
    <property type="match status" value="1"/>
</dbReference>
<dbReference type="GO" id="GO:0051539">
    <property type="term" value="F:4 iron, 4 sulfur cluster binding"/>
    <property type="evidence" value="ECO:0007669"/>
    <property type="project" value="UniProtKB-KW"/>
</dbReference>
<dbReference type="Pfam" id="PF04055">
    <property type="entry name" value="Radical_SAM"/>
    <property type="match status" value="1"/>
</dbReference>
<dbReference type="SFLD" id="SFLDG01082">
    <property type="entry name" value="B12-binding_domain_containing"/>
    <property type="match status" value="1"/>
</dbReference>
<comment type="cofactor">
    <cofactor evidence="1">
        <name>[4Fe-4S] cluster</name>
        <dbReference type="ChEBI" id="CHEBI:49883"/>
    </cofactor>
</comment>
<dbReference type="eggNOG" id="COG1032">
    <property type="taxonomic scope" value="Bacteria"/>
</dbReference>
<evidence type="ECO:0000313" key="7">
    <source>
        <dbReference type="EMBL" id="EDY17743.1"/>
    </source>
</evidence>
<dbReference type="SFLD" id="SFLDS00029">
    <property type="entry name" value="Radical_SAM"/>
    <property type="match status" value="1"/>
</dbReference>
<dbReference type="PANTHER" id="PTHR43409">
    <property type="entry name" value="ANAEROBIC MAGNESIUM-PROTOPORPHYRIN IX MONOMETHYL ESTER CYCLASE-RELATED"/>
    <property type="match status" value="1"/>
</dbReference>
<dbReference type="Proteomes" id="UP000005824">
    <property type="component" value="Unassembled WGS sequence"/>
</dbReference>